<dbReference type="Proteomes" id="UP000027471">
    <property type="component" value="Unassembled WGS sequence"/>
</dbReference>
<evidence type="ECO:0000313" key="4">
    <source>
        <dbReference type="Proteomes" id="UP000027471"/>
    </source>
</evidence>
<dbReference type="STRING" id="1353528.DT23_13560"/>
<protein>
    <recommendedName>
        <fullName evidence="2">Pili assembly chaperone N-terminal domain-containing protein</fullName>
    </recommendedName>
</protein>
<feature type="domain" description="Pili assembly chaperone N-terminal" evidence="2">
    <location>
        <begin position="42"/>
        <end position="143"/>
    </location>
</feature>
<comment type="caution">
    <text evidence="3">The sequence shown here is derived from an EMBL/GenBank/DDBJ whole genome shotgun (WGS) entry which is preliminary data.</text>
</comment>
<dbReference type="PANTHER" id="PTHR30251">
    <property type="entry name" value="PILUS ASSEMBLY CHAPERONE"/>
    <property type="match status" value="1"/>
</dbReference>
<organism evidence="3 4">
    <name type="scientific">Thioclava indica</name>
    <dbReference type="NCBI Taxonomy" id="1353528"/>
    <lineage>
        <taxon>Bacteria</taxon>
        <taxon>Pseudomonadati</taxon>
        <taxon>Pseudomonadota</taxon>
        <taxon>Alphaproteobacteria</taxon>
        <taxon>Rhodobacterales</taxon>
        <taxon>Paracoccaceae</taxon>
        <taxon>Thioclava</taxon>
    </lineage>
</organism>
<feature type="chain" id="PRO_5001695217" description="Pili assembly chaperone N-terminal domain-containing protein" evidence="1">
    <location>
        <begin position="29"/>
        <end position="145"/>
    </location>
</feature>
<dbReference type="eggNOG" id="COG3121">
    <property type="taxonomic scope" value="Bacteria"/>
</dbReference>
<dbReference type="RefSeq" id="WP_051697126.1">
    <property type="nucleotide sequence ID" value="NZ_AUNB01000020.1"/>
</dbReference>
<dbReference type="PANTHER" id="PTHR30251:SF4">
    <property type="entry name" value="SLR1668 PROTEIN"/>
    <property type="match status" value="1"/>
</dbReference>
<gene>
    <name evidence="3" type="ORF">DT23_13560</name>
</gene>
<feature type="signal peptide" evidence="1">
    <location>
        <begin position="1"/>
        <end position="28"/>
    </location>
</feature>
<keyword evidence="4" id="KW-1185">Reference proteome</keyword>
<keyword evidence="1" id="KW-0732">Signal</keyword>
<evidence type="ECO:0000256" key="1">
    <source>
        <dbReference type="SAM" id="SignalP"/>
    </source>
</evidence>
<dbReference type="EMBL" id="AUNB01000020">
    <property type="protein sequence ID" value="KEO60254.1"/>
    <property type="molecule type" value="Genomic_DNA"/>
</dbReference>
<reference evidence="3 4" key="1">
    <citation type="journal article" date="2015" name="Antonie Van Leeuwenhoek">
        <title>Thioclava indica sp. nov., isolated from surface seawater of the Indian Ocean.</title>
        <authorList>
            <person name="Liu Y."/>
            <person name="Lai Q."/>
            <person name="Du J."/>
            <person name="Xu H."/>
            <person name="Jiang L."/>
            <person name="Shao Z."/>
        </authorList>
    </citation>
    <scope>NUCLEOTIDE SEQUENCE [LARGE SCALE GENOMIC DNA]</scope>
    <source>
        <strain evidence="3 4">DT23-4</strain>
    </source>
</reference>
<dbReference type="GO" id="GO:0030288">
    <property type="term" value="C:outer membrane-bounded periplasmic space"/>
    <property type="evidence" value="ECO:0007669"/>
    <property type="project" value="InterPro"/>
</dbReference>
<dbReference type="GO" id="GO:0071555">
    <property type="term" value="P:cell wall organization"/>
    <property type="evidence" value="ECO:0007669"/>
    <property type="project" value="InterPro"/>
</dbReference>
<dbReference type="InterPro" id="IPR050643">
    <property type="entry name" value="Periplasmic_pilus_chap"/>
</dbReference>
<sequence>MITFPKLSLLRALALALPLLAMAPNAQAGSVSVSPTRLDGIHSNQTMLTVKAGGRDASLVQLRIVKWKKGTDPNRYSATRNVVVSPPMAKLGPRQELTVRIIRTSKKKPRGQECYRVLIDRLPGPKQRGQTVKLLVRQSVPLCFS</sequence>
<evidence type="ECO:0000259" key="2">
    <source>
        <dbReference type="Pfam" id="PF00345"/>
    </source>
</evidence>
<dbReference type="SUPFAM" id="SSF49354">
    <property type="entry name" value="PapD-like"/>
    <property type="match status" value="1"/>
</dbReference>
<accession>A0A074JUU9</accession>
<dbReference type="AlphaFoldDB" id="A0A074JUU9"/>
<evidence type="ECO:0000313" key="3">
    <source>
        <dbReference type="EMBL" id="KEO60254.1"/>
    </source>
</evidence>
<dbReference type="InterPro" id="IPR013783">
    <property type="entry name" value="Ig-like_fold"/>
</dbReference>
<dbReference type="InterPro" id="IPR016147">
    <property type="entry name" value="Pili_assmbl_chaperone_N"/>
</dbReference>
<dbReference type="OrthoDB" id="511700at2"/>
<name>A0A074JUU9_9RHOB</name>
<dbReference type="InterPro" id="IPR008962">
    <property type="entry name" value="PapD-like_sf"/>
</dbReference>
<dbReference type="Pfam" id="PF00345">
    <property type="entry name" value="PapD_N"/>
    <property type="match status" value="1"/>
</dbReference>
<dbReference type="Gene3D" id="2.60.40.10">
    <property type="entry name" value="Immunoglobulins"/>
    <property type="match status" value="1"/>
</dbReference>
<proteinExistence type="predicted"/>